<feature type="transmembrane region" description="Helical" evidence="7">
    <location>
        <begin position="165"/>
        <end position="191"/>
    </location>
</feature>
<evidence type="ECO:0000259" key="8">
    <source>
        <dbReference type="PROSITE" id="PS50928"/>
    </source>
</evidence>
<comment type="caution">
    <text evidence="9">The sequence shown here is derived from an EMBL/GenBank/DDBJ whole genome shotgun (WGS) entry which is preliminary data.</text>
</comment>
<dbReference type="Pfam" id="PF00528">
    <property type="entry name" value="BPD_transp_1"/>
    <property type="match status" value="1"/>
</dbReference>
<feature type="transmembrane region" description="Helical" evidence="7">
    <location>
        <begin position="83"/>
        <end position="104"/>
    </location>
</feature>
<feature type="transmembrane region" description="Helical" evidence="7">
    <location>
        <begin position="237"/>
        <end position="256"/>
    </location>
</feature>
<dbReference type="Gene3D" id="1.10.3720.10">
    <property type="entry name" value="MetI-like"/>
    <property type="match status" value="1"/>
</dbReference>
<feature type="transmembrane region" description="Helical" evidence="7">
    <location>
        <begin position="301"/>
        <end position="321"/>
    </location>
</feature>
<dbReference type="PROSITE" id="PS50928">
    <property type="entry name" value="ABC_TM1"/>
    <property type="match status" value="1"/>
</dbReference>
<accession>A0A918QDQ8</accession>
<dbReference type="Pfam" id="PF12911">
    <property type="entry name" value="OppC_N"/>
    <property type="match status" value="1"/>
</dbReference>
<proteinExistence type="inferred from homology"/>
<dbReference type="CDD" id="cd06261">
    <property type="entry name" value="TM_PBP2"/>
    <property type="match status" value="1"/>
</dbReference>
<keyword evidence="10" id="KW-1185">Reference proteome</keyword>
<protein>
    <submittedName>
        <fullName evidence="9">ABC transporter permease</fullName>
    </submittedName>
</protein>
<comment type="subcellular location">
    <subcellularLocation>
        <location evidence="1 7">Cell membrane</location>
        <topology evidence="1 7">Multi-pass membrane protein</topology>
    </subcellularLocation>
</comment>
<dbReference type="PANTHER" id="PTHR43386">
    <property type="entry name" value="OLIGOPEPTIDE TRANSPORT SYSTEM PERMEASE PROTEIN APPC"/>
    <property type="match status" value="1"/>
</dbReference>
<keyword evidence="4 7" id="KW-0812">Transmembrane</keyword>
<keyword evidence="2 7" id="KW-0813">Transport</keyword>
<evidence type="ECO:0000313" key="10">
    <source>
        <dbReference type="Proteomes" id="UP000630936"/>
    </source>
</evidence>
<dbReference type="PANTHER" id="PTHR43386:SF1">
    <property type="entry name" value="D,D-DIPEPTIDE TRANSPORT SYSTEM PERMEASE PROTEIN DDPC-RELATED"/>
    <property type="match status" value="1"/>
</dbReference>
<evidence type="ECO:0000256" key="3">
    <source>
        <dbReference type="ARBA" id="ARBA00022475"/>
    </source>
</evidence>
<evidence type="ECO:0000256" key="4">
    <source>
        <dbReference type="ARBA" id="ARBA00022692"/>
    </source>
</evidence>
<dbReference type="InterPro" id="IPR000515">
    <property type="entry name" value="MetI-like"/>
</dbReference>
<feature type="transmembrane region" description="Helical" evidence="7">
    <location>
        <begin position="203"/>
        <end position="225"/>
    </location>
</feature>
<dbReference type="GO" id="GO:0005886">
    <property type="term" value="C:plasma membrane"/>
    <property type="evidence" value="ECO:0007669"/>
    <property type="project" value="UniProtKB-SubCell"/>
</dbReference>
<name>A0A918QDQ8_9ACTN</name>
<reference evidence="9" key="1">
    <citation type="journal article" date="2014" name="Int. J. Syst. Evol. Microbiol.">
        <title>Complete genome sequence of Corynebacterium casei LMG S-19264T (=DSM 44701T), isolated from a smear-ripened cheese.</title>
        <authorList>
            <consortium name="US DOE Joint Genome Institute (JGI-PGF)"/>
            <person name="Walter F."/>
            <person name="Albersmeier A."/>
            <person name="Kalinowski J."/>
            <person name="Ruckert C."/>
        </authorList>
    </citation>
    <scope>NUCLEOTIDE SEQUENCE</scope>
    <source>
        <strain evidence="9">JCM 4988</strain>
    </source>
</reference>
<keyword evidence="5 7" id="KW-1133">Transmembrane helix</keyword>
<feature type="domain" description="ABC transmembrane type-1" evidence="8">
    <location>
        <begin position="161"/>
        <end position="363"/>
    </location>
</feature>
<evidence type="ECO:0000256" key="1">
    <source>
        <dbReference type="ARBA" id="ARBA00004651"/>
    </source>
</evidence>
<evidence type="ECO:0000256" key="6">
    <source>
        <dbReference type="ARBA" id="ARBA00023136"/>
    </source>
</evidence>
<evidence type="ECO:0000256" key="5">
    <source>
        <dbReference type="ARBA" id="ARBA00022989"/>
    </source>
</evidence>
<dbReference type="InterPro" id="IPR035906">
    <property type="entry name" value="MetI-like_sf"/>
</dbReference>
<organism evidence="9 10">
    <name type="scientific">Streptomyces inusitatus</name>
    <dbReference type="NCBI Taxonomy" id="68221"/>
    <lineage>
        <taxon>Bacteria</taxon>
        <taxon>Bacillati</taxon>
        <taxon>Actinomycetota</taxon>
        <taxon>Actinomycetes</taxon>
        <taxon>Kitasatosporales</taxon>
        <taxon>Streptomycetaceae</taxon>
        <taxon>Streptomyces</taxon>
    </lineage>
</organism>
<evidence type="ECO:0000313" key="9">
    <source>
        <dbReference type="EMBL" id="GGZ42290.1"/>
    </source>
</evidence>
<comment type="similarity">
    <text evidence="7">Belongs to the binding-protein-dependent transport system permease family.</text>
</comment>
<feature type="transmembrane region" description="Helical" evidence="7">
    <location>
        <begin position="341"/>
        <end position="363"/>
    </location>
</feature>
<evidence type="ECO:0000256" key="2">
    <source>
        <dbReference type="ARBA" id="ARBA00022448"/>
    </source>
</evidence>
<sequence length="376" mass="41775">MRRRNRRYECTHSTVTADVRRIAGHPTPVNGHIMTSPIEAEVTEASVALDKETATKNDAADGTNHTGRSPGQLMWSRFKRDRVGMISAGVVIFFFAIAALAPVISKLYGKDPYTLYPDEFPELLDDFSMPVGTFGGVSGDFWFGIEPELGRDVFTMLLYGMRTSLYMALVITFLAVMTGVIIGMVGGYFGGKADYWIGRTTDFFLAFPNQLFFIAFMPVVTALFVSPTDETPTYLRAVSIILVMWFLGWMGMARLVRSSVLSLREREFVEAAKVSGASRWRIVRKEILPNIVTPILVQGTYTLPSSILTIAFLSYVGVGFVEPTPDWGRMFAIGAKVYEQNPAFMFFPGVAMVIFVLAFNLLGDSVRDAFDPKTGR</sequence>
<reference evidence="9" key="2">
    <citation type="submission" date="2020-09" db="EMBL/GenBank/DDBJ databases">
        <authorList>
            <person name="Sun Q."/>
            <person name="Ohkuma M."/>
        </authorList>
    </citation>
    <scope>NUCLEOTIDE SEQUENCE</scope>
    <source>
        <strain evidence="9">JCM 4988</strain>
    </source>
</reference>
<keyword evidence="6 7" id="KW-0472">Membrane</keyword>
<dbReference type="SUPFAM" id="SSF161098">
    <property type="entry name" value="MetI-like"/>
    <property type="match status" value="1"/>
</dbReference>
<dbReference type="InterPro" id="IPR050366">
    <property type="entry name" value="BP-dependent_transpt_permease"/>
</dbReference>
<dbReference type="AlphaFoldDB" id="A0A918QDQ8"/>
<keyword evidence="3" id="KW-1003">Cell membrane</keyword>
<evidence type="ECO:0000256" key="7">
    <source>
        <dbReference type="RuleBase" id="RU363032"/>
    </source>
</evidence>
<dbReference type="EMBL" id="BMWG01000013">
    <property type="protein sequence ID" value="GGZ42290.1"/>
    <property type="molecule type" value="Genomic_DNA"/>
</dbReference>
<dbReference type="InterPro" id="IPR025966">
    <property type="entry name" value="OppC_N"/>
</dbReference>
<gene>
    <name evidence="9" type="ORF">GCM10010387_40720</name>
</gene>
<dbReference type="GO" id="GO:0055085">
    <property type="term" value="P:transmembrane transport"/>
    <property type="evidence" value="ECO:0007669"/>
    <property type="project" value="InterPro"/>
</dbReference>
<dbReference type="Proteomes" id="UP000630936">
    <property type="component" value="Unassembled WGS sequence"/>
</dbReference>